<gene>
    <name evidence="11" type="ORF">GCM10022392_24360</name>
</gene>
<comment type="catalytic activity">
    <reaction evidence="1">
        <text>Hydrolysis of terminal non-reducing beta-D-galactose residues in beta-D-galactosides.</text>
        <dbReference type="EC" id="3.2.1.23"/>
    </reaction>
</comment>
<dbReference type="InterPro" id="IPR023232">
    <property type="entry name" value="Glyco_hydro_2_AS"/>
</dbReference>
<evidence type="ECO:0000256" key="4">
    <source>
        <dbReference type="ARBA" id="ARBA00011245"/>
    </source>
</evidence>
<dbReference type="Pfam" id="PF00703">
    <property type="entry name" value="Glyco_hydro_2"/>
    <property type="match status" value="1"/>
</dbReference>
<feature type="domain" description="Beta galactosidase small chain/" evidence="10">
    <location>
        <begin position="847"/>
        <end position="1120"/>
    </location>
</feature>
<name>A0ABP7WXL6_9SPHI</name>
<dbReference type="Pfam" id="PF02929">
    <property type="entry name" value="Bgal_small_N"/>
    <property type="match status" value="1"/>
</dbReference>
<evidence type="ECO:0000313" key="12">
    <source>
        <dbReference type="Proteomes" id="UP001500841"/>
    </source>
</evidence>
<dbReference type="Gene3D" id="2.70.98.10">
    <property type="match status" value="1"/>
</dbReference>
<dbReference type="InterPro" id="IPR004199">
    <property type="entry name" value="B-gal_small/dom_5"/>
</dbReference>
<evidence type="ECO:0000256" key="2">
    <source>
        <dbReference type="ARBA" id="ARBA00001913"/>
    </source>
</evidence>
<dbReference type="PROSITE" id="PS00608">
    <property type="entry name" value="GLYCOSYL_HYDROL_F2_2"/>
    <property type="match status" value="1"/>
</dbReference>
<dbReference type="EMBL" id="BAABCV010000008">
    <property type="protein sequence ID" value="GAA4099324.1"/>
    <property type="molecule type" value="Genomic_DNA"/>
</dbReference>
<dbReference type="SMART" id="SM01038">
    <property type="entry name" value="Bgal_small_N"/>
    <property type="match status" value="1"/>
</dbReference>
<dbReference type="InterPro" id="IPR006103">
    <property type="entry name" value="Glyco_hydro_2_cat"/>
</dbReference>
<dbReference type="InterPro" id="IPR050347">
    <property type="entry name" value="Bact_Beta-galactosidase"/>
</dbReference>
<evidence type="ECO:0000259" key="10">
    <source>
        <dbReference type="SMART" id="SM01038"/>
    </source>
</evidence>
<organism evidence="11 12">
    <name type="scientific">Mucilaginibacter panaciglaebae</name>
    <dbReference type="NCBI Taxonomy" id="502331"/>
    <lineage>
        <taxon>Bacteria</taxon>
        <taxon>Pseudomonadati</taxon>
        <taxon>Bacteroidota</taxon>
        <taxon>Sphingobacteriia</taxon>
        <taxon>Sphingobacteriales</taxon>
        <taxon>Sphingobacteriaceae</taxon>
        <taxon>Mucilaginibacter</taxon>
    </lineage>
</organism>
<dbReference type="Gene3D" id="3.20.20.80">
    <property type="entry name" value="Glycosidases"/>
    <property type="match status" value="1"/>
</dbReference>
<evidence type="ECO:0000256" key="8">
    <source>
        <dbReference type="ARBA" id="ARBA00023295"/>
    </source>
</evidence>
<comment type="cofactor">
    <cofactor evidence="2">
        <name>Ca(2+)</name>
        <dbReference type="ChEBI" id="CHEBI:29108"/>
    </cofactor>
</comment>
<comment type="caution">
    <text evidence="11">The sequence shown here is derived from an EMBL/GenBank/DDBJ whole genome shotgun (WGS) entry which is preliminary data.</text>
</comment>
<dbReference type="InterPro" id="IPR006102">
    <property type="entry name" value="Ig-like_GH2"/>
</dbReference>
<dbReference type="PANTHER" id="PTHR46323:SF2">
    <property type="entry name" value="BETA-GALACTOSIDASE"/>
    <property type="match status" value="1"/>
</dbReference>
<protein>
    <recommendedName>
        <fullName evidence="5">beta-galactosidase</fullName>
        <ecNumber evidence="5">3.2.1.23</ecNumber>
    </recommendedName>
    <alternativeName>
        <fullName evidence="9">Lactase</fullName>
    </alternativeName>
</protein>
<evidence type="ECO:0000256" key="3">
    <source>
        <dbReference type="ARBA" id="ARBA00007401"/>
    </source>
</evidence>
<dbReference type="SUPFAM" id="SSF74650">
    <property type="entry name" value="Galactose mutarotase-like"/>
    <property type="match status" value="1"/>
</dbReference>
<comment type="subunit">
    <text evidence="4">Monomer.</text>
</comment>
<dbReference type="PANTHER" id="PTHR46323">
    <property type="entry name" value="BETA-GALACTOSIDASE"/>
    <property type="match status" value="1"/>
</dbReference>
<dbReference type="Pfam" id="PF02836">
    <property type="entry name" value="Glyco_hydro_2_C"/>
    <property type="match status" value="1"/>
</dbReference>
<reference evidence="12" key="1">
    <citation type="journal article" date="2019" name="Int. J. Syst. Evol. Microbiol.">
        <title>The Global Catalogue of Microorganisms (GCM) 10K type strain sequencing project: providing services to taxonomists for standard genome sequencing and annotation.</title>
        <authorList>
            <consortium name="The Broad Institute Genomics Platform"/>
            <consortium name="The Broad Institute Genome Sequencing Center for Infectious Disease"/>
            <person name="Wu L."/>
            <person name="Ma J."/>
        </authorList>
    </citation>
    <scope>NUCLEOTIDE SEQUENCE [LARGE SCALE GENOMIC DNA]</scope>
    <source>
        <strain evidence="12">JCM 17085</strain>
    </source>
</reference>
<dbReference type="EC" id="3.2.1.23" evidence="5"/>
<evidence type="ECO:0000256" key="6">
    <source>
        <dbReference type="ARBA" id="ARBA00022801"/>
    </source>
</evidence>
<evidence type="ECO:0000256" key="7">
    <source>
        <dbReference type="ARBA" id="ARBA00022837"/>
    </source>
</evidence>
<keyword evidence="12" id="KW-1185">Reference proteome</keyword>
<dbReference type="SUPFAM" id="SSF49785">
    <property type="entry name" value="Galactose-binding domain-like"/>
    <property type="match status" value="1"/>
</dbReference>
<evidence type="ECO:0000313" key="11">
    <source>
        <dbReference type="EMBL" id="GAA4099324.1"/>
    </source>
</evidence>
<dbReference type="InterPro" id="IPR013783">
    <property type="entry name" value="Ig-like_fold"/>
</dbReference>
<dbReference type="InterPro" id="IPR006104">
    <property type="entry name" value="Glyco_hydro_2_N"/>
</dbReference>
<dbReference type="InterPro" id="IPR032312">
    <property type="entry name" value="LacZ_4"/>
</dbReference>
<dbReference type="InterPro" id="IPR008979">
    <property type="entry name" value="Galactose-bd-like_sf"/>
</dbReference>
<dbReference type="SUPFAM" id="SSF49303">
    <property type="entry name" value="beta-Galactosidase/glucuronidase domain"/>
    <property type="match status" value="2"/>
</dbReference>
<dbReference type="PRINTS" id="PR00132">
    <property type="entry name" value="GLHYDRLASE2"/>
</dbReference>
<dbReference type="Pfam" id="PF02837">
    <property type="entry name" value="Glyco_hydro_2_N"/>
    <property type="match status" value="1"/>
</dbReference>
<comment type="similarity">
    <text evidence="3">Belongs to the glycosyl hydrolase 2 family.</text>
</comment>
<dbReference type="InterPro" id="IPR006101">
    <property type="entry name" value="Glyco_hydro_2"/>
</dbReference>
<keyword evidence="8" id="KW-0326">Glycosidase</keyword>
<dbReference type="GO" id="GO:0016787">
    <property type="term" value="F:hydrolase activity"/>
    <property type="evidence" value="ECO:0007669"/>
    <property type="project" value="UniProtKB-KW"/>
</dbReference>
<dbReference type="InterPro" id="IPR036156">
    <property type="entry name" value="Beta-gal/glucu_dom_sf"/>
</dbReference>
<evidence type="ECO:0000256" key="1">
    <source>
        <dbReference type="ARBA" id="ARBA00001412"/>
    </source>
</evidence>
<evidence type="ECO:0000256" key="9">
    <source>
        <dbReference type="ARBA" id="ARBA00032230"/>
    </source>
</evidence>
<dbReference type="Pfam" id="PF16353">
    <property type="entry name" value="LacZ_4"/>
    <property type="match status" value="1"/>
</dbReference>
<dbReference type="Proteomes" id="UP001500841">
    <property type="component" value="Unassembled WGS sequence"/>
</dbReference>
<keyword evidence="7" id="KW-0106">Calcium</keyword>
<proteinExistence type="inferred from homology"/>
<dbReference type="InterPro" id="IPR014718">
    <property type="entry name" value="GH-type_carb-bd"/>
</dbReference>
<evidence type="ECO:0000256" key="5">
    <source>
        <dbReference type="ARBA" id="ARBA00012756"/>
    </source>
</evidence>
<keyword evidence="6 11" id="KW-0378">Hydrolase</keyword>
<dbReference type="InterPro" id="IPR011013">
    <property type="entry name" value="Gal_mutarotase_sf_dom"/>
</dbReference>
<dbReference type="InterPro" id="IPR017853">
    <property type="entry name" value="GH"/>
</dbReference>
<dbReference type="SUPFAM" id="SSF51445">
    <property type="entry name" value="(Trans)glycosidases"/>
    <property type="match status" value="1"/>
</dbReference>
<accession>A0ABP7WXL6</accession>
<sequence length="1126" mass="127483">MSGITDYQTIIKLLRNIPDKRRQISLKSYTFNTDTMNRLSMVGLGGRITIILPKLKLHTIMNSKVLLKKEVVIMLLMLVFGFKTSKAQQDASNYLSASDTASVPKEIEDPENIGINKEPSHATLMPYANLAEALKANRRASSLAINLNGLWKFNWVDWPQKRPVNFYKTSYDVSKWKDIKVPSNFQVEGYGTPYYSNFTYIFQKDFPHVMTEPKNKKYTAVKERNPVGSYRRDFNVPANWSGRRIFITFDGVDAGFFIWVNGKKVGYSVNSRNAAEFDLTKYVHPGKNMLAVEVYRFTVGSYLEDQDMWRLSGIFRNVTLWSAPQEHIRDFFIHTNLDAQYKDADLVVSSKVKNYGNVTVPARQLLVTLYNGNVKVPGAAAKKNVPALKPGEEVIVTTSFHVNNPQKWTAETPKLYTTVINLNQGAKTVETISQRTGFRSIEIKGRLFLVNGVPIKLKGVNRHENWPDDGHAITEQQMIRDIVLIKQTNSNHVRTCHYSDDPRWYELCDEYGIYLVAEANLECHGAWDQFNEEPRIKAALIDRNVANVENFKNHPSVIIWSLGNECGSGGSNFRAILKAIKDIDPARPTHYQGFGIGTKNPADMDSEMYTNVRDLEKHATDPKLTKPFYLCEYAHAMFNSMGSVDIYNDLFDKYPSLLGGAIWEWQDQGIYNNRDPKHPITAFGGGFGEYPNDRYFIHKGVVFSDRRPKPHFPELKHAYQWISIKAKDLNRKVFTIKNRYQFINLNNMDAKWELSENGTVISSGNVAYGLINPGQDKDVTLPYVIPNKPGAEYFLRISFQLGADKLWAKRGFEIAEQQFELGTPVPAIANKLQGPNLSLNDGSSDIKVKGADFNLVFDKNKGTFTKIEKDGDNILRDGGGPMLHLWRAPHQKDDMWAYDGWVKNGLREIKWTANDVKAVQLSPNVVQISANLTGVGQQDFVVRHNVVYTINGKGEIKSENKVSFSDPKLVLARIGVRLLLNKDMNQFDYLGRGPMENYADRKQGSDIGHYASSVLNQMTGYEKPMEQGNHEDVRWANLTAANGLSLNVKQVDSVMQVSALPYSDEEMEPVEYKIDLPKSKGTVLCIDHKTLGVGSNGCGPRPLEQFQVHAQPSSFSYELDLSKKKK</sequence>
<dbReference type="Gene3D" id="2.60.120.260">
    <property type="entry name" value="Galactose-binding domain-like"/>
    <property type="match status" value="1"/>
</dbReference>
<dbReference type="Gene3D" id="2.60.40.10">
    <property type="entry name" value="Immunoglobulins"/>
    <property type="match status" value="2"/>
</dbReference>